<dbReference type="EnsemblPlants" id="AVESA.00010b.r2.1DG0145740.2">
    <property type="protein sequence ID" value="AVESA.00010b.r2.1DG0145740.2.CDS"/>
    <property type="gene ID" value="AVESA.00010b.r2.1DG0145740"/>
</dbReference>
<keyword evidence="2" id="KW-1185">Reference proteome</keyword>
<evidence type="ECO:0000313" key="1">
    <source>
        <dbReference type="EnsemblPlants" id="AVESA.00010b.r2.1DG0145740.2.CDS"/>
    </source>
</evidence>
<reference evidence="1" key="2">
    <citation type="submission" date="2025-09" db="UniProtKB">
        <authorList>
            <consortium name="EnsemblPlants"/>
        </authorList>
    </citation>
    <scope>IDENTIFICATION</scope>
</reference>
<sequence length="798" mass="89555">MEAAPALCNLLQSVDKTIHESALSCLGMLASGARGKAEHMDKLCESNIVETGMRLLEKDGWKTLGEERLHDILGLLKSLASASAKAVKSLFDLGVCNLLHQMITYYNSLHSNSDKLQMLVEFIYELMRPLEASDTTKNNAILEHNAYIDQISSIVTLIIQVAKCGAVSSVCYRCIVIIGNIVELSTPTFLIELQKTANLSSFLTCLLARKDRHVVFQTLKVSKSLLQKHHQFFLESFTKEGLGQSLLKDPFFDTIFLGKIPGDVDESDPSYGLLFTLRVLEGLNRFSYQLSMDEKIRLFAESCLRDFDDLKVTISPIPQLQFMSSLMTNKLELQMKDSLFEDGLIPSWCIYLVETCPFLFSFNARWKYFCLTLHRSFTGDNTGAPDEPDEEDGASDAQNEAAKKTKKYKVTRGNILENAVPMMAKHGSSTKTIEVVFEGEVGTGRGPTLEFYSTATHELQRFGIGMWRGDNARKAEGETGFVHSKFGLFPQPWSSVMTSSRGVEFSDVVQKFKLLGHIVARAILDGRILDIPLSKTFYKIMLERELDIYDIPSFDPELGKTILEFQALVKRKKFLETCSENTSNPSAALSYKNMRLEDLCLDFTLPGNPEFELVPGGSEKMVTLDNLEEYVHLLVDATLKSGIAKQMEAFKSAINEVFALKTLRMFNEEEMERILCGEQDAWASSKLADHIEFEHGYDAHSPPVVNFLEILREFGREEQRAFIQFTTGAPQLPLGGLASLDPKLTVVRKQCDCGVDSELPSVNTCRHFIKLPPYSSKEIMRERLKYALAEGLGSFHLS</sequence>
<protein>
    <submittedName>
        <fullName evidence="1">Uncharacterized protein</fullName>
    </submittedName>
</protein>
<proteinExistence type="predicted"/>
<name>A0ACD5TY79_AVESA</name>
<accession>A0ACD5TY79</accession>
<reference evidence="1" key="1">
    <citation type="submission" date="2021-05" db="EMBL/GenBank/DDBJ databases">
        <authorList>
            <person name="Scholz U."/>
            <person name="Mascher M."/>
            <person name="Fiebig A."/>
        </authorList>
    </citation>
    <scope>NUCLEOTIDE SEQUENCE [LARGE SCALE GENOMIC DNA]</scope>
</reference>
<evidence type="ECO:0000313" key="2">
    <source>
        <dbReference type="Proteomes" id="UP001732700"/>
    </source>
</evidence>
<organism evidence="1 2">
    <name type="scientific">Avena sativa</name>
    <name type="common">Oat</name>
    <dbReference type="NCBI Taxonomy" id="4498"/>
    <lineage>
        <taxon>Eukaryota</taxon>
        <taxon>Viridiplantae</taxon>
        <taxon>Streptophyta</taxon>
        <taxon>Embryophyta</taxon>
        <taxon>Tracheophyta</taxon>
        <taxon>Spermatophyta</taxon>
        <taxon>Magnoliopsida</taxon>
        <taxon>Liliopsida</taxon>
        <taxon>Poales</taxon>
        <taxon>Poaceae</taxon>
        <taxon>BOP clade</taxon>
        <taxon>Pooideae</taxon>
        <taxon>Poodae</taxon>
        <taxon>Poeae</taxon>
        <taxon>Poeae Chloroplast Group 1 (Aveneae type)</taxon>
        <taxon>Aveninae</taxon>
        <taxon>Avena</taxon>
    </lineage>
</organism>
<dbReference type="Proteomes" id="UP001732700">
    <property type="component" value="Chromosome 1D"/>
</dbReference>